<dbReference type="EMBL" id="WJQU01000003">
    <property type="protein sequence ID" value="KAJ6638401.1"/>
    <property type="molecule type" value="Genomic_DNA"/>
</dbReference>
<evidence type="ECO:0000256" key="2">
    <source>
        <dbReference type="ARBA" id="ARBA00022737"/>
    </source>
</evidence>
<feature type="compositionally biased region" description="Polar residues" evidence="4">
    <location>
        <begin position="16"/>
        <end position="26"/>
    </location>
</feature>
<dbReference type="Pfam" id="PF25390">
    <property type="entry name" value="WD40_RLD"/>
    <property type="match status" value="1"/>
</dbReference>
<keyword evidence="9" id="KW-1185">Reference proteome</keyword>
<feature type="compositionally biased region" description="Basic and acidic residues" evidence="4">
    <location>
        <begin position="536"/>
        <end position="546"/>
    </location>
</feature>
<feature type="compositionally biased region" description="Low complexity" evidence="4">
    <location>
        <begin position="956"/>
        <end position="967"/>
    </location>
</feature>
<feature type="domain" description="RCC1-like" evidence="7">
    <location>
        <begin position="1042"/>
        <end position="1379"/>
    </location>
</feature>
<dbReference type="InterPro" id="IPR014840">
    <property type="entry name" value="HRD"/>
</dbReference>
<feature type="compositionally biased region" description="Polar residues" evidence="4">
    <location>
        <begin position="944"/>
        <end position="955"/>
    </location>
</feature>
<dbReference type="Pfam" id="PF14075">
    <property type="entry name" value="UBN_AB"/>
    <property type="match status" value="1"/>
</dbReference>
<feature type="region of interest" description="Disordered" evidence="4">
    <location>
        <begin position="536"/>
        <end position="558"/>
    </location>
</feature>
<feature type="region of interest" description="Disordered" evidence="4">
    <location>
        <begin position="671"/>
        <end position="777"/>
    </location>
</feature>
<name>A0A9Q0RZN0_9DIPT</name>
<dbReference type="PANTHER" id="PTHR21669:SF28">
    <property type="entry name" value="YEMANUCLEIN"/>
    <property type="match status" value="1"/>
</dbReference>
<dbReference type="InterPro" id="IPR009091">
    <property type="entry name" value="RCC1/BLIP-II"/>
</dbReference>
<comment type="caution">
    <text evidence="8">The sequence shown here is derived from an EMBL/GenBank/DDBJ whole genome shotgun (WGS) entry which is preliminary data.</text>
</comment>
<evidence type="ECO:0000259" key="7">
    <source>
        <dbReference type="Pfam" id="PF25390"/>
    </source>
</evidence>
<feature type="compositionally biased region" description="Polar residues" evidence="4">
    <location>
        <begin position="742"/>
        <end position="757"/>
    </location>
</feature>
<gene>
    <name evidence="8" type="primary">SERGEF</name>
    <name evidence="8" type="ORF">Bhyg_11136</name>
</gene>
<feature type="domain" description="Ubinuclein middle" evidence="6">
    <location>
        <begin position="325"/>
        <end position="526"/>
    </location>
</feature>
<feature type="region of interest" description="Disordered" evidence="4">
    <location>
        <begin position="807"/>
        <end position="865"/>
    </location>
</feature>
<keyword evidence="2" id="KW-0677">Repeat</keyword>
<feature type="domain" description="Hpc2-related" evidence="5">
    <location>
        <begin position="98"/>
        <end position="167"/>
    </location>
</feature>
<evidence type="ECO:0000259" key="5">
    <source>
        <dbReference type="Pfam" id="PF08729"/>
    </source>
</evidence>
<dbReference type="Gene3D" id="2.130.10.30">
    <property type="entry name" value="Regulator of chromosome condensation 1/beta-lactamase-inhibitor protein II"/>
    <property type="match status" value="2"/>
</dbReference>
<dbReference type="GO" id="GO:0006325">
    <property type="term" value="P:chromatin organization"/>
    <property type="evidence" value="ECO:0007669"/>
    <property type="project" value="TreeGrafter"/>
</dbReference>
<feature type="compositionally biased region" description="Basic and acidic residues" evidence="4">
    <location>
        <begin position="266"/>
        <end position="275"/>
    </location>
</feature>
<evidence type="ECO:0000256" key="4">
    <source>
        <dbReference type="SAM" id="MobiDB-lite"/>
    </source>
</evidence>
<sequence length="1482" mass="163179">MSEIKRVQLADAPDDQTASSTKNVSASKSIRFDFELFEPTADSFPEFNYSKLLYEEKKKQKKSVKKVNGFSDPFEENFDGAFWAKELERKYGTASGGKKRGSNNNDCDKGAGYDLNDGFIDNSEAVCYDSQCFISPTYLIALQYDELIPDEIETDRGGFYINSGALEFKNLPNYERPEDAARMPKPKKRLLSTSSESSSSGNEEPNKKPLSNKNGPNEKKPKLSEKDKHKNKEKKLKVKERKDDAPGYDSDKETSKKVVKTTTVKDMLRAKRDSMRNMIDNGNKSEQTEDSNKDSSSSESSDSSEDGSDGEKKDSGCVENGDIKLPDNLSPELLANIKKITEASKLSSSGKTNFFDSTINNLLFEIDTAARLKGGVARNQIYNYLEKYLPCTKQTILTRVKKIRSQKEDAKTNKIVKKLKMAVGNVMPNLLSNYEKECERVNELKASNVSVNGGKSEQTIKNPKKKFLWTDTTRNILCDIINSRKQSFAVIKPRRETIEDFVNSYLKAHVLKIWPDGWMKIEELLRELEKRQLNNVKKSKESKKMLESSSQQPLPDVKHSIGEATTTTLSNTTSNSNVAASHSSLISEVKSVLSSNNSIVPILKETSVTVVPSLQTEDMKTSVIETSKTTTSPTPSFGSNLTITPIGANDKMTAKPLASVQNQVTITNVESLSQPSKVLTTSPAITQHTSKTTIKDQPIMKSSSSSSSTTGQIINQNVSKSSTRTPPLPSDMISPPKKATDHSINSIISSTAPTASHSKSESVKLVDASSSGGTTRVINLDNLSTNEILNTAAASSESHIRIKSVETLNKSVHKNPTEVSNPTKPPNSMKDKDITIKKPHSASSSQAATNIRKNSPITVPKSSMPLDSIIKSTGIPNTASKSSHSLNQKSNFVAAKTNATVPHIQKPATDKAANALLNPLVEEISSDSDEVEFVSETHLKKMKNPTSHVIKNIKTSNSSSRSSSPNNAAQSGLLKRRRDSSIDGKEELDVKQIMKAIKELQEMQTNATGVHSSGSNSSHNKKSLHHSSSLPYNKKLDHLEHTNSHGQLGLGFESEMCTTPMKVSTSIKLNELEKLRGGGGHLIGLDKRGKLYGCGWNNKGQLGLNSTEDVHTISALPDLETQFIDVACGWDSTAAIDRNGILYVWGSNAFDQLGFSSKKAASHFKTPVILTLPCEEKVVQVCFGLRFMCILCENRTIYVVGRWKFPKDCQTIIQNHVNYYKLNTSHLNVSQIACGSNHLVCLSESNCVVGFGDNKFSQCETQTIKTESIKCLRSGWSHNGFLTESGHVYLWGRNSYGQLANEFPEKSAELIKLTIGDKIKEFHLGSEHGLIVTEKKIAYTWGWNEHGNCGNGNETNVLKPHEVVIPGKCSLTATGSGFCFKKQIFAFSKMGQVNLDDTFLSDTLDDSLLKYSDSDFNITVTDNKPTFRCSTPIDGDDKENNSFGSLCDVTVIENEDLVDLRKAMQSVDVKSDGDEKKETTEI</sequence>
<dbReference type="PROSITE" id="PS50012">
    <property type="entry name" value="RCC1_3"/>
    <property type="match status" value="3"/>
</dbReference>
<evidence type="ECO:0000313" key="9">
    <source>
        <dbReference type="Proteomes" id="UP001151699"/>
    </source>
</evidence>
<feature type="compositionally biased region" description="Polar residues" evidence="4">
    <location>
        <begin position="841"/>
        <end position="861"/>
    </location>
</feature>
<feature type="repeat" description="RCC1" evidence="3">
    <location>
        <begin position="1089"/>
        <end position="1139"/>
    </location>
</feature>
<dbReference type="GO" id="GO:0005634">
    <property type="term" value="C:nucleus"/>
    <property type="evidence" value="ECO:0007669"/>
    <property type="project" value="TreeGrafter"/>
</dbReference>
<feature type="compositionally biased region" description="Basic and acidic residues" evidence="4">
    <location>
        <begin position="216"/>
        <end position="230"/>
    </location>
</feature>
<proteinExistence type="predicted"/>
<feature type="compositionally biased region" description="Basic and acidic residues" evidence="4">
    <location>
        <begin position="240"/>
        <end position="256"/>
    </location>
</feature>
<feature type="region of interest" description="Disordered" evidence="4">
    <location>
        <begin position="944"/>
        <end position="987"/>
    </location>
</feature>
<organism evidence="8 9">
    <name type="scientific">Pseudolycoriella hygida</name>
    <dbReference type="NCBI Taxonomy" id="35572"/>
    <lineage>
        <taxon>Eukaryota</taxon>
        <taxon>Metazoa</taxon>
        <taxon>Ecdysozoa</taxon>
        <taxon>Arthropoda</taxon>
        <taxon>Hexapoda</taxon>
        <taxon>Insecta</taxon>
        <taxon>Pterygota</taxon>
        <taxon>Neoptera</taxon>
        <taxon>Endopterygota</taxon>
        <taxon>Diptera</taxon>
        <taxon>Nematocera</taxon>
        <taxon>Sciaroidea</taxon>
        <taxon>Sciaridae</taxon>
        <taxon>Pseudolycoriella</taxon>
    </lineage>
</organism>
<dbReference type="PROSITE" id="PS00626">
    <property type="entry name" value="RCC1_2"/>
    <property type="match status" value="1"/>
</dbReference>
<feature type="region of interest" description="Disordered" evidence="4">
    <location>
        <begin position="1005"/>
        <end position="1030"/>
    </location>
</feature>
<dbReference type="Proteomes" id="UP001151699">
    <property type="component" value="Chromosome X"/>
</dbReference>
<feature type="repeat" description="RCC1" evidence="3">
    <location>
        <begin position="1286"/>
        <end position="1335"/>
    </location>
</feature>
<dbReference type="OrthoDB" id="68076at2759"/>
<feature type="region of interest" description="Disordered" evidence="4">
    <location>
        <begin position="176"/>
        <end position="325"/>
    </location>
</feature>
<feature type="compositionally biased region" description="Basic and acidic residues" evidence="4">
    <location>
        <begin position="309"/>
        <end position="325"/>
    </location>
</feature>
<protein>
    <submittedName>
        <fullName evidence="8">Secretion-regulating guanine nucleotide exchange factor</fullName>
    </submittedName>
</protein>
<feature type="compositionally biased region" description="Polar residues" evidence="4">
    <location>
        <begin position="671"/>
        <end position="692"/>
    </location>
</feature>
<dbReference type="InterPro" id="IPR026947">
    <property type="entry name" value="UBN_middle_dom"/>
</dbReference>
<evidence type="ECO:0000256" key="3">
    <source>
        <dbReference type="PROSITE-ProRule" id="PRU00235"/>
    </source>
</evidence>
<evidence type="ECO:0000313" key="8">
    <source>
        <dbReference type="EMBL" id="KAJ6638401.1"/>
    </source>
</evidence>
<dbReference type="Pfam" id="PF08729">
    <property type="entry name" value="HUN"/>
    <property type="match status" value="1"/>
</dbReference>
<dbReference type="InterPro" id="IPR000408">
    <property type="entry name" value="Reg_chr_condens"/>
</dbReference>
<dbReference type="SUPFAM" id="SSF50985">
    <property type="entry name" value="RCC1/BLIP-II"/>
    <property type="match status" value="1"/>
</dbReference>
<feature type="compositionally biased region" description="Polar residues" evidence="4">
    <location>
        <begin position="709"/>
        <end position="725"/>
    </location>
</feature>
<evidence type="ECO:0000259" key="6">
    <source>
        <dbReference type="Pfam" id="PF14075"/>
    </source>
</evidence>
<feature type="repeat" description="RCC1" evidence="3">
    <location>
        <begin position="1140"/>
        <end position="1194"/>
    </location>
</feature>
<accession>A0A9Q0RZN0</accession>
<feature type="region of interest" description="Disordered" evidence="4">
    <location>
        <begin position="1"/>
        <end position="26"/>
    </location>
</feature>
<keyword evidence="1" id="KW-0597">Phosphoprotein</keyword>
<evidence type="ECO:0000256" key="1">
    <source>
        <dbReference type="ARBA" id="ARBA00022553"/>
    </source>
</evidence>
<reference evidence="8" key="1">
    <citation type="submission" date="2022-07" db="EMBL/GenBank/DDBJ databases">
        <authorList>
            <person name="Trinca V."/>
            <person name="Uliana J.V.C."/>
            <person name="Torres T.T."/>
            <person name="Ward R.J."/>
            <person name="Monesi N."/>
        </authorList>
    </citation>
    <scope>NUCLEOTIDE SEQUENCE</scope>
    <source>
        <strain evidence="8">HSMRA1968</strain>
        <tissue evidence="8">Whole embryos</tissue>
    </source>
</reference>
<dbReference type="PANTHER" id="PTHR21669">
    <property type="entry name" value="CAPZ-INTERACTING PROTEIN AND RELATED PROTEINS"/>
    <property type="match status" value="1"/>
</dbReference>
<dbReference type="InterPro" id="IPR058923">
    <property type="entry name" value="RCC1-like_dom"/>
</dbReference>
<feature type="compositionally biased region" description="Polar residues" evidence="4">
    <location>
        <begin position="768"/>
        <end position="777"/>
    </location>
</feature>